<feature type="domain" description="DUF5348" evidence="1">
    <location>
        <begin position="11"/>
        <end position="77"/>
    </location>
</feature>
<organism evidence="2 3">
    <name type="scientific">Effusibacillus consociatus</name>
    <dbReference type="NCBI Taxonomy" id="1117041"/>
    <lineage>
        <taxon>Bacteria</taxon>
        <taxon>Bacillati</taxon>
        <taxon>Bacillota</taxon>
        <taxon>Bacilli</taxon>
        <taxon>Bacillales</taxon>
        <taxon>Alicyclobacillaceae</taxon>
        <taxon>Effusibacillus</taxon>
    </lineage>
</organism>
<dbReference type="RefSeq" id="WP_380023768.1">
    <property type="nucleotide sequence ID" value="NZ_JBHSHC010000012.1"/>
</dbReference>
<keyword evidence="3" id="KW-1185">Reference proteome</keyword>
<dbReference type="EMBL" id="JBHSHC010000012">
    <property type="protein sequence ID" value="MFC4766082.1"/>
    <property type="molecule type" value="Genomic_DNA"/>
</dbReference>
<reference evidence="3" key="1">
    <citation type="journal article" date="2019" name="Int. J. Syst. Evol. Microbiol.">
        <title>The Global Catalogue of Microorganisms (GCM) 10K type strain sequencing project: providing services to taxonomists for standard genome sequencing and annotation.</title>
        <authorList>
            <consortium name="The Broad Institute Genomics Platform"/>
            <consortium name="The Broad Institute Genome Sequencing Center for Infectious Disease"/>
            <person name="Wu L."/>
            <person name="Ma J."/>
        </authorList>
    </citation>
    <scope>NUCLEOTIDE SEQUENCE [LARGE SCALE GENOMIC DNA]</scope>
    <source>
        <strain evidence="3">WYCCWR 12678</strain>
    </source>
</reference>
<name>A0ABV9PYP5_9BACL</name>
<dbReference type="InterPro" id="IPR035255">
    <property type="entry name" value="DUF5348"/>
</dbReference>
<evidence type="ECO:0000313" key="2">
    <source>
        <dbReference type="EMBL" id="MFC4766082.1"/>
    </source>
</evidence>
<evidence type="ECO:0000313" key="3">
    <source>
        <dbReference type="Proteomes" id="UP001596002"/>
    </source>
</evidence>
<dbReference type="Gene3D" id="2.40.10.390">
    <property type="match status" value="1"/>
</dbReference>
<proteinExistence type="predicted"/>
<gene>
    <name evidence="2" type="ORF">ACFO8Q_01525</name>
</gene>
<sequence length="80" mass="9952">MRRNTTIPRTEIRYCRETDRWLVHGIAPKPMPMYCGEQLFILVDGRYLLCRLELDRDWYVIFEDTRFYSHKRTHYQVSFF</sequence>
<accession>A0ABV9PYP5</accession>
<dbReference type="Proteomes" id="UP001596002">
    <property type="component" value="Unassembled WGS sequence"/>
</dbReference>
<dbReference type="Pfam" id="PF17295">
    <property type="entry name" value="DUF5348"/>
    <property type="match status" value="1"/>
</dbReference>
<comment type="caution">
    <text evidence="2">The sequence shown here is derived from an EMBL/GenBank/DDBJ whole genome shotgun (WGS) entry which is preliminary data.</text>
</comment>
<evidence type="ECO:0000259" key="1">
    <source>
        <dbReference type="Pfam" id="PF17295"/>
    </source>
</evidence>
<protein>
    <submittedName>
        <fullName evidence="2">DUF5348 domain-containing protein</fullName>
    </submittedName>
</protein>